<dbReference type="PROSITE" id="PS51449">
    <property type="entry name" value="MTTASE_N"/>
    <property type="match status" value="1"/>
</dbReference>
<dbReference type="InterPro" id="IPR002792">
    <property type="entry name" value="TRAM_dom"/>
</dbReference>
<dbReference type="PROSITE" id="PS51918">
    <property type="entry name" value="RADICAL_SAM"/>
    <property type="match status" value="1"/>
</dbReference>
<evidence type="ECO:0000256" key="3">
    <source>
        <dbReference type="ARBA" id="ARBA00022485"/>
    </source>
</evidence>
<dbReference type="PROSITE" id="PS01278">
    <property type="entry name" value="MTTASE_RADICAL"/>
    <property type="match status" value="1"/>
</dbReference>
<evidence type="ECO:0000256" key="8">
    <source>
        <dbReference type="ARBA" id="ARBA00053923"/>
    </source>
</evidence>
<organism evidence="13">
    <name type="scientific">Medioppia subpectinata</name>
    <dbReference type="NCBI Taxonomy" id="1979941"/>
    <lineage>
        <taxon>Eukaryota</taxon>
        <taxon>Metazoa</taxon>
        <taxon>Ecdysozoa</taxon>
        <taxon>Arthropoda</taxon>
        <taxon>Chelicerata</taxon>
        <taxon>Arachnida</taxon>
        <taxon>Acari</taxon>
        <taxon>Acariformes</taxon>
        <taxon>Sarcoptiformes</taxon>
        <taxon>Oribatida</taxon>
        <taxon>Brachypylina</taxon>
        <taxon>Oppioidea</taxon>
        <taxon>Oppiidae</taxon>
        <taxon>Medioppia</taxon>
    </lineage>
</organism>
<evidence type="ECO:0000256" key="1">
    <source>
        <dbReference type="ARBA" id="ARBA00001966"/>
    </source>
</evidence>
<dbReference type="AlphaFoldDB" id="A0A7R9Q077"/>
<dbReference type="Pfam" id="PF00919">
    <property type="entry name" value="UPF0004"/>
    <property type="match status" value="1"/>
</dbReference>
<dbReference type="PROSITE" id="PS50926">
    <property type="entry name" value="TRAM"/>
    <property type="match status" value="1"/>
</dbReference>
<dbReference type="SMART" id="SM00729">
    <property type="entry name" value="Elp3"/>
    <property type="match status" value="1"/>
</dbReference>
<evidence type="ECO:0000259" key="10">
    <source>
        <dbReference type="PROSITE" id="PS50926"/>
    </source>
</evidence>
<keyword evidence="5" id="KW-0479">Metal-binding</keyword>
<dbReference type="InterPro" id="IPR038135">
    <property type="entry name" value="Methylthiotransferase_N_sf"/>
</dbReference>
<dbReference type="EMBL" id="OC859246">
    <property type="protein sequence ID" value="CAD7627367.1"/>
    <property type="molecule type" value="Genomic_DNA"/>
</dbReference>
<dbReference type="GO" id="GO:0005739">
    <property type="term" value="C:mitochondrion"/>
    <property type="evidence" value="ECO:0007669"/>
    <property type="project" value="TreeGrafter"/>
</dbReference>
<sequence>MNSTIGDEVVNNQVMVQLMVQLMAWSQRYDTITRTAVSYHHFLGSVYCHSVMIRTYGCQMNVNDTQIASTILLNSGYHLVDDINQAEIVLLMTCAIRENAEIKVWKKLHELSAMKTDGRLRQIGLLGCIAERLKTEILAKHESIDVIAGPDSYRDLPKLLAINRLTAQNAVNVLLSFDETYANIMPTISKSSVSAFVSIMRGCDNMCSYCIVPFTRGRERSRAIESIVDEVRQLSGSGIKEITLLGQNVNSYRDLSHHKSGESSVSLVPGFKTVYKPRSGGLTFDVLLDEVARVDPNMRIRFTSPHPKDFDERVLHVIQRHHNICKCIHLPVQSGSNHVLARMRRGYTREAYLSLVERIRQIIPNCALTSDFICGFCGETEAEHNQTVDLMSRVKYSTAYTFAYSMRRKTHAFHTLTDDVPQEVKIARLNQIHQLYREIALKENRSLIGEQQLILIEGDSKKSADELYGRNEANLKVIVPKVDIPVSSGDTTSLRPMAPGDYVLARIDNCSAITLMATPISHQMLSN</sequence>
<feature type="domain" description="MTTase N-terminal" evidence="11">
    <location>
        <begin position="49"/>
        <end position="165"/>
    </location>
</feature>
<dbReference type="GO" id="GO:0035597">
    <property type="term" value="F:tRNA-2-methylthio-N(6)-dimethylallyladenosine(37) synthase activity"/>
    <property type="evidence" value="ECO:0007669"/>
    <property type="project" value="TreeGrafter"/>
</dbReference>
<dbReference type="FunFam" id="3.80.30.20:FF:000003">
    <property type="entry name" value="CDK5 regulatory subunit-associated protein 1"/>
    <property type="match status" value="1"/>
</dbReference>
<dbReference type="NCBIfam" id="TIGR01574">
    <property type="entry name" value="miaB-methiolase"/>
    <property type="match status" value="1"/>
</dbReference>
<dbReference type="InterPro" id="IPR006638">
    <property type="entry name" value="Elp3/MiaA/NifB-like_rSAM"/>
</dbReference>
<evidence type="ECO:0000256" key="6">
    <source>
        <dbReference type="ARBA" id="ARBA00023004"/>
    </source>
</evidence>
<dbReference type="Pfam" id="PF04055">
    <property type="entry name" value="Radical_SAM"/>
    <property type="match status" value="1"/>
</dbReference>
<keyword evidence="14" id="KW-1185">Reference proteome</keyword>
<dbReference type="GO" id="GO:0046872">
    <property type="term" value="F:metal ion binding"/>
    <property type="evidence" value="ECO:0007669"/>
    <property type="project" value="UniProtKB-KW"/>
</dbReference>
<dbReference type="SFLD" id="SFLDF00413">
    <property type="entry name" value="CDK5RAP1"/>
    <property type="match status" value="1"/>
</dbReference>
<name>A0A7R9Q077_9ACAR</name>
<dbReference type="GO" id="GO:0060255">
    <property type="term" value="P:regulation of macromolecule metabolic process"/>
    <property type="evidence" value="ECO:0007669"/>
    <property type="project" value="UniProtKB-ARBA"/>
</dbReference>
<dbReference type="SFLD" id="SFLDF00273">
    <property type="entry name" value="(dimethylallyl)adenosine_tRNA"/>
    <property type="match status" value="1"/>
</dbReference>
<dbReference type="InterPro" id="IPR006463">
    <property type="entry name" value="MiaB_methiolase"/>
</dbReference>
<keyword evidence="7" id="KW-0411">Iron-sulfur</keyword>
<evidence type="ECO:0000256" key="2">
    <source>
        <dbReference type="ARBA" id="ARBA00009815"/>
    </source>
</evidence>
<feature type="domain" description="TRAM" evidence="10">
    <location>
        <begin position="445"/>
        <end position="521"/>
    </location>
</feature>
<dbReference type="InterPro" id="IPR023404">
    <property type="entry name" value="rSAM_horseshoe"/>
</dbReference>
<dbReference type="SFLD" id="SFLDS00029">
    <property type="entry name" value="Radical_SAM"/>
    <property type="match status" value="1"/>
</dbReference>
<dbReference type="InterPro" id="IPR058240">
    <property type="entry name" value="rSAM_sf"/>
</dbReference>
<accession>A0A7R9Q077</accession>
<dbReference type="EMBL" id="CAJPIZ010004671">
    <property type="protein sequence ID" value="CAG2107797.1"/>
    <property type="molecule type" value="Genomic_DNA"/>
</dbReference>
<keyword evidence="6" id="KW-0408">Iron</keyword>
<gene>
    <name evidence="13" type="ORF">OSB1V03_LOCUS7794</name>
</gene>
<dbReference type="SUPFAM" id="SSF102114">
    <property type="entry name" value="Radical SAM enzymes"/>
    <property type="match status" value="1"/>
</dbReference>
<reference evidence="13" key="1">
    <citation type="submission" date="2020-11" db="EMBL/GenBank/DDBJ databases">
        <authorList>
            <person name="Tran Van P."/>
        </authorList>
    </citation>
    <scope>NUCLEOTIDE SEQUENCE</scope>
</reference>
<evidence type="ECO:0000259" key="12">
    <source>
        <dbReference type="PROSITE" id="PS51918"/>
    </source>
</evidence>
<evidence type="ECO:0000256" key="9">
    <source>
        <dbReference type="ARBA" id="ARBA00074452"/>
    </source>
</evidence>
<comment type="function">
    <text evidence="8">Potential regulator of CDK5 activity.</text>
</comment>
<evidence type="ECO:0000256" key="4">
    <source>
        <dbReference type="ARBA" id="ARBA00022691"/>
    </source>
</evidence>
<dbReference type="InterPro" id="IPR013848">
    <property type="entry name" value="Methylthiotransferase_N"/>
</dbReference>
<comment type="cofactor">
    <cofactor evidence="1">
        <name>[4Fe-4S] cluster</name>
        <dbReference type="ChEBI" id="CHEBI:49883"/>
    </cofactor>
</comment>
<dbReference type="NCBIfam" id="TIGR00089">
    <property type="entry name" value="MiaB/RimO family radical SAM methylthiotransferase"/>
    <property type="match status" value="1"/>
</dbReference>
<dbReference type="SFLD" id="SFLDG01082">
    <property type="entry name" value="B12-binding_domain_containing"/>
    <property type="match status" value="1"/>
</dbReference>
<dbReference type="PANTHER" id="PTHR43020">
    <property type="entry name" value="CDK5 REGULATORY SUBUNIT-ASSOCIATED PROTEIN 1"/>
    <property type="match status" value="1"/>
</dbReference>
<keyword evidence="4" id="KW-0949">S-adenosyl-L-methionine</keyword>
<dbReference type="InterPro" id="IPR020612">
    <property type="entry name" value="Methylthiotransferase_CS"/>
</dbReference>
<dbReference type="SFLD" id="SFLDG01061">
    <property type="entry name" value="methylthiotransferase"/>
    <property type="match status" value="1"/>
</dbReference>
<evidence type="ECO:0000313" key="13">
    <source>
        <dbReference type="EMBL" id="CAD7627367.1"/>
    </source>
</evidence>
<dbReference type="PANTHER" id="PTHR43020:SF2">
    <property type="entry name" value="MITOCHONDRIAL TRNA METHYLTHIOTRANSFERASE CDK5RAP1"/>
    <property type="match status" value="1"/>
</dbReference>
<dbReference type="Gene3D" id="3.40.50.12160">
    <property type="entry name" value="Methylthiotransferase, N-terminal domain"/>
    <property type="match status" value="1"/>
</dbReference>
<dbReference type="OrthoDB" id="190098at2759"/>
<feature type="domain" description="Radical SAM core" evidence="12">
    <location>
        <begin position="189"/>
        <end position="442"/>
    </location>
</feature>
<dbReference type="Gene3D" id="3.80.30.20">
    <property type="entry name" value="tm_1862 like domain"/>
    <property type="match status" value="1"/>
</dbReference>
<dbReference type="GO" id="GO:0005829">
    <property type="term" value="C:cytosol"/>
    <property type="evidence" value="ECO:0007669"/>
    <property type="project" value="TreeGrafter"/>
</dbReference>
<evidence type="ECO:0000256" key="7">
    <source>
        <dbReference type="ARBA" id="ARBA00023014"/>
    </source>
</evidence>
<evidence type="ECO:0000313" key="14">
    <source>
        <dbReference type="Proteomes" id="UP000759131"/>
    </source>
</evidence>
<comment type="similarity">
    <text evidence="2">Belongs to the methylthiotransferase family. MiaB subfamily.</text>
</comment>
<dbReference type="InterPro" id="IPR005839">
    <property type="entry name" value="Methylthiotransferase"/>
</dbReference>
<dbReference type="GO" id="GO:0080090">
    <property type="term" value="P:regulation of primary metabolic process"/>
    <property type="evidence" value="ECO:0007669"/>
    <property type="project" value="UniProtKB-ARBA"/>
</dbReference>
<dbReference type="InterPro" id="IPR007197">
    <property type="entry name" value="rSAM"/>
</dbReference>
<protein>
    <recommendedName>
        <fullName evidence="9">CDK5RAP1-like protein</fullName>
    </recommendedName>
</protein>
<dbReference type="Proteomes" id="UP000759131">
    <property type="component" value="Unassembled WGS sequence"/>
</dbReference>
<evidence type="ECO:0000256" key="5">
    <source>
        <dbReference type="ARBA" id="ARBA00022723"/>
    </source>
</evidence>
<dbReference type="FunFam" id="3.40.50.12160:FF:000003">
    <property type="entry name" value="CDK5 regulatory subunit-associated protein 1"/>
    <property type="match status" value="1"/>
</dbReference>
<proteinExistence type="inferred from homology"/>
<keyword evidence="3" id="KW-0004">4Fe-4S</keyword>
<evidence type="ECO:0000259" key="11">
    <source>
        <dbReference type="PROSITE" id="PS51449"/>
    </source>
</evidence>
<dbReference type="GO" id="GO:0051539">
    <property type="term" value="F:4 iron, 4 sulfur cluster binding"/>
    <property type="evidence" value="ECO:0007669"/>
    <property type="project" value="UniProtKB-KW"/>
</dbReference>